<keyword evidence="8" id="KW-0418">Kinase</keyword>
<dbReference type="EMBL" id="WTYQ01000006">
    <property type="protein sequence ID" value="MXP27093.1"/>
    <property type="molecule type" value="Genomic_DNA"/>
</dbReference>
<evidence type="ECO:0000256" key="2">
    <source>
        <dbReference type="ARBA" id="ARBA00004651"/>
    </source>
</evidence>
<dbReference type="InterPro" id="IPR003660">
    <property type="entry name" value="HAMP_dom"/>
</dbReference>
<comment type="subcellular location">
    <subcellularLocation>
        <location evidence="2">Cell membrane</location>
        <topology evidence="2">Multi-pass membrane protein</topology>
    </subcellularLocation>
</comment>
<dbReference type="InterPro" id="IPR036890">
    <property type="entry name" value="HATPase_C_sf"/>
</dbReference>
<keyword evidence="7" id="KW-0547">Nucleotide-binding</keyword>
<dbReference type="Pfam" id="PF00672">
    <property type="entry name" value="HAMP"/>
    <property type="match status" value="1"/>
</dbReference>
<keyword evidence="5" id="KW-0597">Phosphoprotein</keyword>
<dbReference type="InterPro" id="IPR050980">
    <property type="entry name" value="2C_sensor_his_kinase"/>
</dbReference>
<keyword evidence="10" id="KW-0812">Transmembrane</keyword>
<dbReference type="EC" id="2.7.13.3" evidence="3"/>
<feature type="domain" description="HAMP" evidence="12">
    <location>
        <begin position="186"/>
        <end position="237"/>
    </location>
</feature>
<dbReference type="Pfam" id="PF02518">
    <property type="entry name" value="HATPase_c"/>
    <property type="match status" value="1"/>
</dbReference>
<evidence type="ECO:0000313" key="14">
    <source>
        <dbReference type="Proteomes" id="UP000460561"/>
    </source>
</evidence>
<name>A0A845ACX1_9SPHN</name>
<evidence type="ECO:0000256" key="6">
    <source>
        <dbReference type="ARBA" id="ARBA00022679"/>
    </source>
</evidence>
<keyword evidence="6" id="KW-0808">Transferase</keyword>
<evidence type="ECO:0000256" key="10">
    <source>
        <dbReference type="SAM" id="Phobius"/>
    </source>
</evidence>
<evidence type="ECO:0000256" key="8">
    <source>
        <dbReference type="ARBA" id="ARBA00022777"/>
    </source>
</evidence>
<dbReference type="Proteomes" id="UP000460561">
    <property type="component" value="Unassembled WGS sequence"/>
</dbReference>
<gene>
    <name evidence="13" type="ORF">GRI39_13750</name>
</gene>
<evidence type="ECO:0000256" key="9">
    <source>
        <dbReference type="ARBA" id="ARBA00022840"/>
    </source>
</evidence>
<dbReference type="SUPFAM" id="SSF55874">
    <property type="entry name" value="ATPase domain of HSP90 chaperone/DNA topoisomerase II/histidine kinase"/>
    <property type="match status" value="1"/>
</dbReference>
<keyword evidence="14" id="KW-1185">Reference proteome</keyword>
<evidence type="ECO:0000313" key="13">
    <source>
        <dbReference type="EMBL" id="MXP27093.1"/>
    </source>
</evidence>
<evidence type="ECO:0000256" key="5">
    <source>
        <dbReference type="ARBA" id="ARBA00022553"/>
    </source>
</evidence>
<proteinExistence type="predicted"/>
<accession>A0A845ACX1</accession>
<keyword evidence="9" id="KW-0067">ATP-binding</keyword>
<reference evidence="13 14" key="1">
    <citation type="submission" date="2019-12" db="EMBL/GenBank/DDBJ databases">
        <title>Genomic-based taxomic classification of the family Erythrobacteraceae.</title>
        <authorList>
            <person name="Xu L."/>
        </authorList>
    </citation>
    <scope>NUCLEOTIDE SEQUENCE [LARGE SCALE GENOMIC DNA]</scope>
    <source>
        <strain evidence="13 14">DSM 18604</strain>
    </source>
</reference>
<dbReference type="SMART" id="SM00387">
    <property type="entry name" value="HATPase_c"/>
    <property type="match status" value="1"/>
</dbReference>
<dbReference type="Gene3D" id="3.30.565.10">
    <property type="entry name" value="Histidine kinase-like ATPase, C-terminal domain"/>
    <property type="match status" value="1"/>
</dbReference>
<evidence type="ECO:0000259" key="12">
    <source>
        <dbReference type="PROSITE" id="PS50885"/>
    </source>
</evidence>
<evidence type="ECO:0000256" key="7">
    <source>
        <dbReference type="ARBA" id="ARBA00022741"/>
    </source>
</evidence>
<dbReference type="SMART" id="SM00304">
    <property type="entry name" value="HAMP"/>
    <property type="match status" value="1"/>
</dbReference>
<comment type="caution">
    <text evidence="13">The sequence shown here is derived from an EMBL/GenBank/DDBJ whole genome shotgun (WGS) entry which is preliminary data.</text>
</comment>
<evidence type="ECO:0000259" key="11">
    <source>
        <dbReference type="PROSITE" id="PS50109"/>
    </source>
</evidence>
<dbReference type="PRINTS" id="PR00344">
    <property type="entry name" value="BCTRLSENSOR"/>
</dbReference>
<keyword evidence="10" id="KW-0472">Membrane</keyword>
<organism evidence="13 14">
    <name type="scientific">Altericroceibacterium indicum</name>
    <dbReference type="NCBI Taxonomy" id="374177"/>
    <lineage>
        <taxon>Bacteria</taxon>
        <taxon>Pseudomonadati</taxon>
        <taxon>Pseudomonadota</taxon>
        <taxon>Alphaproteobacteria</taxon>
        <taxon>Sphingomonadales</taxon>
        <taxon>Erythrobacteraceae</taxon>
        <taxon>Altericroceibacterium</taxon>
    </lineage>
</organism>
<dbReference type="PANTHER" id="PTHR44936">
    <property type="entry name" value="SENSOR PROTEIN CREC"/>
    <property type="match status" value="1"/>
</dbReference>
<dbReference type="OrthoDB" id="9804645at2"/>
<dbReference type="GO" id="GO:0005886">
    <property type="term" value="C:plasma membrane"/>
    <property type="evidence" value="ECO:0007669"/>
    <property type="project" value="UniProtKB-SubCell"/>
</dbReference>
<feature type="transmembrane region" description="Helical" evidence="10">
    <location>
        <begin position="162"/>
        <end position="185"/>
    </location>
</feature>
<evidence type="ECO:0000256" key="1">
    <source>
        <dbReference type="ARBA" id="ARBA00000085"/>
    </source>
</evidence>
<dbReference type="AlphaFoldDB" id="A0A845ACX1"/>
<keyword evidence="4" id="KW-1003">Cell membrane</keyword>
<keyword evidence="10" id="KW-1133">Transmembrane helix</keyword>
<evidence type="ECO:0000256" key="4">
    <source>
        <dbReference type="ARBA" id="ARBA00022475"/>
    </source>
</evidence>
<dbReference type="GO" id="GO:0000155">
    <property type="term" value="F:phosphorelay sensor kinase activity"/>
    <property type="evidence" value="ECO:0007669"/>
    <property type="project" value="InterPro"/>
</dbReference>
<dbReference type="InterPro" id="IPR003594">
    <property type="entry name" value="HATPase_dom"/>
</dbReference>
<protein>
    <recommendedName>
        <fullName evidence="3">histidine kinase</fullName>
        <ecNumber evidence="3">2.7.13.3</ecNumber>
    </recommendedName>
</protein>
<dbReference type="InterPro" id="IPR004358">
    <property type="entry name" value="Sig_transdc_His_kin-like_C"/>
</dbReference>
<dbReference type="SMART" id="SM00388">
    <property type="entry name" value="HisKA"/>
    <property type="match status" value="1"/>
</dbReference>
<dbReference type="CDD" id="cd00082">
    <property type="entry name" value="HisKA"/>
    <property type="match status" value="1"/>
</dbReference>
<dbReference type="GO" id="GO:0005524">
    <property type="term" value="F:ATP binding"/>
    <property type="evidence" value="ECO:0007669"/>
    <property type="project" value="UniProtKB-KW"/>
</dbReference>
<feature type="domain" description="Histidine kinase" evidence="11">
    <location>
        <begin position="245"/>
        <end position="441"/>
    </location>
</feature>
<dbReference type="InterPro" id="IPR036097">
    <property type="entry name" value="HisK_dim/P_sf"/>
</dbReference>
<sequence length="441" mass="48555">MQQGRWKWFGTHRLTGLGLAGLALLLLVSVAAVQFLASILFYDAIDRQTIRGDHARRVAELLVVSDRLYQRDPSATAQTMTTRHLETHISTQPAITRSGSNHDVTEIARQIVEWEPSLGGRELFLDAAHKQGGGRDLVGSMQLAHGQWLNFRSPDISSGWPVAFRATMMTLLISLLSIVIAMLALQRLTRPLRQLSAAMDAFEHGQALRIEEDGPADLRELARSFNSMQARISGLESDQAKSWEAISHDLRTPLSRLQMASGFVEENDIARIVSSSAGEMEALLNSLQSFLRAQHLASEAEELDLAELIRTLPAFDHASVHLEAPDDTHVKSYRDPLALALNPLIENALQYGDSAEIHLLKGENGWEITISDHGPGLPEDCFTKVLDPFFRVDEARARNTPGFGLGIPTAHRLLERFGGSLHFANQAGGGLVVRVKVPLAE</sequence>
<dbReference type="CDD" id="cd06225">
    <property type="entry name" value="HAMP"/>
    <property type="match status" value="1"/>
</dbReference>
<dbReference type="Gene3D" id="1.10.287.130">
    <property type="match status" value="1"/>
</dbReference>
<comment type="catalytic activity">
    <reaction evidence="1">
        <text>ATP + protein L-histidine = ADP + protein N-phospho-L-histidine.</text>
        <dbReference type="EC" id="2.7.13.3"/>
    </reaction>
</comment>
<dbReference type="SUPFAM" id="SSF47384">
    <property type="entry name" value="Homodimeric domain of signal transducing histidine kinase"/>
    <property type="match status" value="1"/>
</dbReference>
<dbReference type="PANTHER" id="PTHR44936:SF10">
    <property type="entry name" value="SENSOR PROTEIN RSTB"/>
    <property type="match status" value="1"/>
</dbReference>
<dbReference type="RefSeq" id="WP_160740303.1">
    <property type="nucleotide sequence ID" value="NZ_WTYQ01000006.1"/>
</dbReference>
<dbReference type="InterPro" id="IPR005467">
    <property type="entry name" value="His_kinase_dom"/>
</dbReference>
<dbReference type="PROSITE" id="PS50885">
    <property type="entry name" value="HAMP"/>
    <property type="match status" value="1"/>
</dbReference>
<dbReference type="PROSITE" id="PS50109">
    <property type="entry name" value="HIS_KIN"/>
    <property type="match status" value="1"/>
</dbReference>
<dbReference type="InterPro" id="IPR003661">
    <property type="entry name" value="HisK_dim/P_dom"/>
</dbReference>
<evidence type="ECO:0000256" key="3">
    <source>
        <dbReference type="ARBA" id="ARBA00012438"/>
    </source>
</evidence>